<keyword evidence="4" id="KW-1185">Reference proteome</keyword>
<dbReference type="RefSeq" id="WP_307692583.1">
    <property type="nucleotide sequence ID" value="NZ_JAUSRO010000022.1"/>
</dbReference>
<evidence type="ECO:0000256" key="1">
    <source>
        <dbReference type="ARBA" id="ARBA00023125"/>
    </source>
</evidence>
<name>A0ABT9SER6_9BURK</name>
<dbReference type="InterPro" id="IPR001387">
    <property type="entry name" value="Cro/C1-type_HTH"/>
</dbReference>
<dbReference type="PANTHER" id="PTHR46797:SF20">
    <property type="entry name" value="BLR4304 PROTEIN"/>
    <property type="match status" value="1"/>
</dbReference>
<dbReference type="InterPro" id="IPR011051">
    <property type="entry name" value="RmlC_Cupin_sf"/>
</dbReference>
<dbReference type="CDD" id="cd02209">
    <property type="entry name" value="cupin_XRE_C"/>
    <property type="match status" value="1"/>
</dbReference>
<dbReference type="InterPro" id="IPR050807">
    <property type="entry name" value="TransReg_Diox_bact_type"/>
</dbReference>
<reference evidence="3 4" key="1">
    <citation type="submission" date="2023-07" db="EMBL/GenBank/DDBJ databases">
        <title>Sorghum-associated microbial communities from plants grown in Nebraska, USA.</title>
        <authorList>
            <person name="Schachtman D."/>
        </authorList>
    </citation>
    <scope>NUCLEOTIDE SEQUENCE [LARGE SCALE GENOMIC DNA]</scope>
    <source>
        <strain evidence="3 4">DS1607</strain>
    </source>
</reference>
<dbReference type="InterPro" id="IPR010982">
    <property type="entry name" value="Lambda_DNA-bd_dom_sf"/>
</dbReference>
<dbReference type="SUPFAM" id="SSF47413">
    <property type="entry name" value="lambda repressor-like DNA-binding domains"/>
    <property type="match status" value="1"/>
</dbReference>
<dbReference type="Pfam" id="PF07883">
    <property type="entry name" value="Cupin_2"/>
    <property type="match status" value="1"/>
</dbReference>
<feature type="domain" description="HTH cro/C1-type" evidence="2">
    <location>
        <begin position="18"/>
        <end position="72"/>
    </location>
</feature>
<dbReference type="SUPFAM" id="SSF51182">
    <property type="entry name" value="RmlC-like cupins"/>
    <property type="match status" value="1"/>
</dbReference>
<dbReference type="SMART" id="SM00530">
    <property type="entry name" value="HTH_XRE"/>
    <property type="match status" value="1"/>
</dbReference>
<evidence type="ECO:0000313" key="3">
    <source>
        <dbReference type="EMBL" id="MDP9902848.1"/>
    </source>
</evidence>
<proteinExistence type="predicted"/>
<evidence type="ECO:0000259" key="2">
    <source>
        <dbReference type="PROSITE" id="PS50943"/>
    </source>
</evidence>
<sequence>MNASDDTISHDMVLGQRIKRLRLGRAWTLEQLSQFSGLARSTLSKIENGQMSPTYDALLKLAGGLQMDLGALFAPQAAPAQAGRRSVNRSGDGLAHSTPHYEHVLLCNELSQKDMIPFKSQVVARSFDEFEDWSRHDGEEFVYVLSGEVTLYTEFYEPTLLAAGDSWYIDSRLGHRVISRSAEDAQVLWVSTTNPRT</sequence>
<dbReference type="PROSITE" id="PS50943">
    <property type="entry name" value="HTH_CROC1"/>
    <property type="match status" value="1"/>
</dbReference>
<dbReference type="Gene3D" id="1.10.260.40">
    <property type="entry name" value="lambda repressor-like DNA-binding domains"/>
    <property type="match status" value="1"/>
</dbReference>
<dbReference type="Pfam" id="PF01381">
    <property type="entry name" value="HTH_3"/>
    <property type="match status" value="1"/>
</dbReference>
<dbReference type="CDD" id="cd00093">
    <property type="entry name" value="HTH_XRE"/>
    <property type="match status" value="1"/>
</dbReference>
<dbReference type="InterPro" id="IPR014710">
    <property type="entry name" value="RmlC-like_jellyroll"/>
</dbReference>
<dbReference type="InterPro" id="IPR013096">
    <property type="entry name" value="Cupin_2"/>
</dbReference>
<organism evidence="3 4">
    <name type="scientific">Variovorax ginsengisoli</name>
    <dbReference type="NCBI Taxonomy" id="363844"/>
    <lineage>
        <taxon>Bacteria</taxon>
        <taxon>Pseudomonadati</taxon>
        <taxon>Pseudomonadota</taxon>
        <taxon>Betaproteobacteria</taxon>
        <taxon>Burkholderiales</taxon>
        <taxon>Comamonadaceae</taxon>
        <taxon>Variovorax</taxon>
    </lineage>
</organism>
<dbReference type="Proteomes" id="UP001226867">
    <property type="component" value="Unassembled WGS sequence"/>
</dbReference>
<dbReference type="Gene3D" id="2.60.120.10">
    <property type="entry name" value="Jelly Rolls"/>
    <property type="match status" value="1"/>
</dbReference>
<dbReference type="PANTHER" id="PTHR46797">
    <property type="entry name" value="HTH-TYPE TRANSCRIPTIONAL REGULATOR"/>
    <property type="match status" value="1"/>
</dbReference>
<comment type="caution">
    <text evidence="3">The sequence shown here is derived from an EMBL/GenBank/DDBJ whole genome shotgun (WGS) entry which is preliminary data.</text>
</comment>
<gene>
    <name evidence="3" type="ORF">J2W36_005126</name>
</gene>
<accession>A0ABT9SER6</accession>
<evidence type="ECO:0000313" key="4">
    <source>
        <dbReference type="Proteomes" id="UP001226867"/>
    </source>
</evidence>
<keyword evidence="1" id="KW-0238">DNA-binding</keyword>
<dbReference type="EMBL" id="JAUSRO010000022">
    <property type="protein sequence ID" value="MDP9902848.1"/>
    <property type="molecule type" value="Genomic_DNA"/>
</dbReference>
<protein>
    <submittedName>
        <fullName evidence="3">Transcriptional regulator with XRE-family HTH domain</fullName>
    </submittedName>
</protein>